<organism evidence="2 3">
    <name type="scientific">Cuscuta australis</name>
    <dbReference type="NCBI Taxonomy" id="267555"/>
    <lineage>
        <taxon>Eukaryota</taxon>
        <taxon>Viridiplantae</taxon>
        <taxon>Streptophyta</taxon>
        <taxon>Embryophyta</taxon>
        <taxon>Tracheophyta</taxon>
        <taxon>Spermatophyta</taxon>
        <taxon>Magnoliopsida</taxon>
        <taxon>eudicotyledons</taxon>
        <taxon>Gunneridae</taxon>
        <taxon>Pentapetalae</taxon>
        <taxon>asterids</taxon>
        <taxon>lamiids</taxon>
        <taxon>Solanales</taxon>
        <taxon>Convolvulaceae</taxon>
        <taxon>Cuscuteae</taxon>
        <taxon>Cuscuta</taxon>
        <taxon>Cuscuta subgen. Grammica</taxon>
        <taxon>Cuscuta sect. Cleistogrammica</taxon>
    </lineage>
</organism>
<dbReference type="AlphaFoldDB" id="A0A328DT83"/>
<dbReference type="InterPro" id="IPR023214">
    <property type="entry name" value="HAD_sf"/>
</dbReference>
<dbReference type="InterPro" id="IPR006357">
    <property type="entry name" value="HAD-SF_hydro_IIA"/>
</dbReference>
<dbReference type="InterPro" id="IPR006353">
    <property type="entry name" value="HAD-SF_hydro_IIA_CECR5"/>
</dbReference>
<accession>A0A328DT83</accession>
<dbReference type="Proteomes" id="UP000249390">
    <property type="component" value="Unassembled WGS sequence"/>
</dbReference>
<reference evidence="2 3" key="1">
    <citation type="submission" date="2018-06" db="EMBL/GenBank/DDBJ databases">
        <title>The Genome of Cuscuta australis (Dodder) Provides Insight into the Evolution of Plant Parasitism.</title>
        <authorList>
            <person name="Liu H."/>
        </authorList>
    </citation>
    <scope>NUCLEOTIDE SEQUENCE [LARGE SCALE GENOMIC DNA]</scope>
    <source>
        <strain evidence="3">cv. Yunnan</strain>
        <tissue evidence="2">Vines</tissue>
    </source>
</reference>
<name>A0A328DT83_9ASTE</name>
<dbReference type="Pfam" id="PF13344">
    <property type="entry name" value="Hydrolase_6"/>
    <property type="match status" value="1"/>
</dbReference>
<keyword evidence="3" id="KW-1185">Reference proteome</keyword>
<protein>
    <submittedName>
        <fullName evidence="2">Uncharacterized protein</fullName>
    </submittedName>
</protein>
<dbReference type="SUPFAM" id="SSF56784">
    <property type="entry name" value="HAD-like"/>
    <property type="match status" value="1"/>
</dbReference>
<evidence type="ECO:0000313" key="2">
    <source>
        <dbReference type="EMBL" id="RAL47599.1"/>
    </source>
</evidence>
<comment type="caution">
    <text evidence="2">The sequence shown here is derived from an EMBL/GenBank/DDBJ whole genome shotgun (WGS) entry which is preliminary data.</text>
</comment>
<dbReference type="InterPro" id="IPR050324">
    <property type="entry name" value="CDP-alcohol_PTase-I"/>
</dbReference>
<proteinExistence type="predicted"/>
<dbReference type="GO" id="GO:0005739">
    <property type="term" value="C:mitochondrion"/>
    <property type="evidence" value="ECO:0007669"/>
    <property type="project" value="TreeGrafter"/>
</dbReference>
<dbReference type="EMBL" id="NQVE01000114">
    <property type="protein sequence ID" value="RAL47599.1"/>
    <property type="molecule type" value="Genomic_DNA"/>
</dbReference>
<dbReference type="NCBIfam" id="TIGR01460">
    <property type="entry name" value="HAD-SF-IIA"/>
    <property type="match status" value="1"/>
</dbReference>
<evidence type="ECO:0000313" key="3">
    <source>
        <dbReference type="Proteomes" id="UP000249390"/>
    </source>
</evidence>
<feature type="region of interest" description="Disordered" evidence="1">
    <location>
        <begin position="1"/>
        <end position="35"/>
    </location>
</feature>
<dbReference type="InterPro" id="IPR036412">
    <property type="entry name" value="HAD-like_sf"/>
</dbReference>
<dbReference type="Gene3D" id="3.40.50.1000">
    <property type="entry name" value="HAD superfamily/HAD-like"/>
    <property type="match status" value="2"/>
</dbReference>
<dbReference type="Pfam" id="PF13242">
    <property type="entry name" value="Hydrolase_like"/>
    <property type="match status" value="1"/>
</dbReference>
<dbReference type="PANTHER" id="PTHR14269:SF4">
    <property type="entry name" value="CAT EYE SYNDROME CRITICAL REGION PROTEIN 5"/>
    <property type="match status" value="1"/>
</dbReference>
<evidence type="ECO:0000256" key="1">
    <source>
        <dbReference type="SAM" id="MobiDB-lite"/>
    </source>
</evidence>
<dbReference type="PANTHER" id="PTHR14269">
    <property type="entry name" value="CDP-DIACYLGLYCEROL--GLYCEROL-3-PHOSPHATE 3-PHOSPHATIDYLTRANSFERASE-RELATED"/>
    <property type="match status" value="1"/>
</dbReference>
<gene>
    <name evidence="2" type="ORF">DM860_011337</name>
</gene>
<dbReference type="GO" id="GO:0046474">
    <property type="term" value="P:glycerophospholipid biosynthetic process"/>
    <property type="evidence" value="ECO:0007669"/>
    <property type="project" value="TreeGrafter"/>
</dbReference>
<dbReference type="NCBIfam" id="TIGR01456">
    <property type="entry name" value="CECR5"/>
    <property type="match status" value="1"/>
</dbReference>
<sequence>MRHLLGTVARKALSSSQFPRSKVHPSPSSSQCYSRHASDQLHSHASSSFGIAFDIDGVLLRGGVPIGGSRHALRRLYDDSGGLPFLLLIFDFCAMKVPYVFLTNGGGVPELKRAKELTRLLGNNVLASQVWLFGEIPSSGIQFSIVLFVILNFNAVQVIQGHTPFKQLVKRFENEFIVAVGKGEPAEVMSDYGFKNVLSIDEYASLFENIDPLVQYKKWADKQSHDTVTSRQDPCSERVRAVFVVLCDILRTRGQPRREIAHQPPIFFASDDLAYQALFPSERLGMGAFRAALESVFNSIHPKPLEYTSYGKPNSSVFEHAEATLMQLKSPHHQEISHEMHPFKTLYMVGDNPSVDIKGARQVGNPWFSILTRTGVFKGIANDTDFPFIFSNL</sequence>